<proteinExistence type="predicted"/>
<dbReference type="InterPro" id="IPR042099">
    <property type="entry name" value="ANL_N_sf"/>
</dbReference>
<dbReference type="PROSITE" id="PS00455">
    <property type="entry name" value="AMP_BINDING"/>
    <property type="match status" value="1"/>
</dbReference>
<evidence type="ECO:0000256" key="2">
    <source>
        <dbReference type="ARBA" id="ARBA00022840"/>
    </source>
</evidence>
<dbReference type="PANTHER" id="PTHR43272">
    <property type="entry name" value="LONG-CHAIN-FATTY-ACID--COA LIGASE"/>
    <property type="match status" value="1"/>
</dbReference>
<dbReference type="InterPro" id="IPR020845">
    <property type="entry name" value="AMP-binding_CS"/>
</dbReference>
<reference evidence="4 5" key="1">
    <citation type="submission" date="2009-02" db="EMBL/GenBank/DDBJ databases">
        <title>Sequencing of the draft genome and assembly of Dethiobacter alkaliphilus AHT 1.</title>
        <authorList>
            <consortium name="US DOE Joint Genome Institute (JGI-PGF)"/>
            <person name="Lucas S."/>
            <person name="Copeland A."/>
            <person name="Lapidus A."/>
            <person name="Glavina del Rio T."/>
            <person name="Dalin E."/>
            <person name="Tice H."/>
            <person name="Bruce D."/>
            <person name="Goodwin L."/>
            <person name="Pitluck S."/>
            <person name="Larimer F."/>
            <person name="Land M.L."/>
            <person name="Hauser L."/>
            <person name="Muyzer G."/>
        </authorList>
    </citation>
    <scope>NUCLEOTIDE SEQUENCE [LARGE SCALE GENOMIC DNA]</scope>
    <source>
        <strain evidence="4 5">AHT 1</strain>
    </source>
</reference>
<feature type="domain" description="AMP-dependent synthetase/ligase" evidence="3">
    <location>
        <begin position="17"/>
        <end position="443"/>
    </location>
</feature>
<dbReference type="EMBL" id="ACJM01000012">
    <property type="protein sequence ID" value="EEG76856.1"/>
    <property type="molecule type" value="Genomic_DNA"/>
</dbReference>
<dbReference type="InterPro" id="IPR000873">
    <property type="entry name" value="AMP-dep_synth/lig_dom"/>
</dbReference>
<dbReference type="InterPro" id="IPR020459">
    <property type="entry name" value="AMP-binding"/>
</dbReference>
<dbReference type="Gene3D" id="3.40.50.12780">
    <property type="entry name" value="N-terminal domain of ligase-like"/>
    <property type="match status" value="1"/>
</dbReference>
<dbReference type="PANTHER" id="PTHR43272:SF33">
    <property type="entry name" value="AMP-BINDING DOMAIN-CONTAINING PROTEIN-RELATED"/>
    <property type="match status" value="1"/>
</dbReference>
<keyword evidence="1" id="KW-0547">Nucleotide-binding</keyword>
<gene>
    <name evidence="4" type="ORF">DealDRAFT_2304</name>
</gene>
<evidence type="ECO:0000256" key="1">
    <source>
        <dbReference type="ARBA" id="ARBA00022741"/>
    </source>
</evidence>
<dbReference type="STRING" id="555088.DealDRAFT_2304"/>
<evidence type="ECO:0000313" key="5">
    <source>
        <dbReference type="Proteomes" id="UP000006443"/>
    </source>
</evidence>
<keyword evidence="5" id="KW-1185">Reference proteome</keyword>
<accession>C0GIJ5</accession>
<evidence type="ECO:0000313" key="4">
    <source>
        <dbReference type="EMBL" id="EEG76856.1"/>
    </source>
</evidence>
<organism evidence="4 5">
    <name type="scientific">Dethiobacter alkaliphilus AHT 1</name>
    <dbReference type="NCBI Taxonomy" id="555088"/>
    <lineage>
        <taxon>Bacteria</taxon>
        <taxon>Bacillati</taxon>
        <taxon>Bacillota</taxon>
        <taxon>Dethiobacteria</taxon>
        <taxon>Dethiobacterales</taxon>
        <taxon>Dethiobacteraceae</taxon>
        <taxon>Dethiobacter</taxon>
    </lineage>
</organism>
<dbReference type="GO" id="GO:0004467">
    <property type="term" value="F:long-chain fatty acid-CoA ligase activity"/>
    <property type="evidence" value="ECO:0007669"/>
    <property type="project" value="TreeGrafter"/>
</dbReference>
<protein>
    <submittedName>
        <fullName evidence="4">AMP-dependent synthetase and ligase</fullName>
    </submittedName>
</protein>
<dbReference type="Pfam" id="PF00501">
    <property type="entry name" value="AMP-binding"/>
    <property type="match status" value="1"/>
</dbReference>
<dbReference type="PRINTS" id="PR00154">
    <property type="entry name" value="AMPBINDING"/>
</dbReference>
<dbReference type="AlphaFoldDB" id="C0GIJ5"/>
<evidence type="ECO:0000259" key="3">
    <source>
        <dbReference type="Pfam" id="PF00501"/>
    </source>
</evidence>
<dbReference type="CDD" id="cd05907">
    <property type="entry name" value="VL_LC_FACS_like"/>
    <property type="match status" value="1"/>
</dbReference>
<comment type="caution">
    <text evidence="4">The sequence shown here is derived from an EMBL/GenBank/DDBJ whole genome shotgun (WGS) entry which is preliminary data.</text>
</comment>
<dbReference type="OrthoDB" id="9778383at2"/>
<dbReference type="Pfam" id="PF23562">
    <property type="entry name" value="AMP-binding_C_3"/>
    <property type="match status" value="1"/>
</dbReference>
<dbReference type="SUPFAM" id="SSF56801">
    <property type="entry name" value="Acetyl-CoA synthetase-like"/>
    <property type="match status" value="1"/>
</dbReference>
<keyword evidence="2" id="KW-0067">ATP-binding</keyword>
<dbReference type="RefSeq" id="WP_008517563.1">
    <property type="nucleotide sequence ID" value="NZ_ACJM01000012.1"/>
</dbReference>
<dbReference type="GO" id="GO:0016020">
    <property type="term" value="C:membrane"/>
    <property type="evidence" value="ECO:0007669"/>
    <property type="project" value="TreeGrafter"/>
</dbReference>
<dbReference type="GO" id="GO:0005524">
    <property type="term" value="F:ATP binding"/>
    <property type="evidence" value="ECO:0007669"/>
    <property type="project" value="UniProtKB-KW"/>
</dbReference>
<dbReference type="eggNOG" id="COG1022">
    <property type="taxonomic scope" value="Bacteria"/>
</dbReference>
<sequence>MEKVWPKEYTQSINSVFQAQVKKLGDKDMILEKKDGAYTPKSWNEVAAEVKDLSLGLVSLGVQPKDRVALMMTTQGNWLISDLAILSAAAINVPVYPTNRGQQIAHILNDSEAGVIIVGSVDLLREIWQVWDTIPKLKTIIIPTGSKSEHALSDITGNLGDERQVLEFAEVQEMGREFARENPDVYQERWQSVEKDDLASVLYTSGTTGNPKGVMLTHDNFLSNVRNALERVEVHDWFVTLSFLPLSHVLERTAGYYMPMLVGCTIAYAESIDTLADNMQEVRPHFFVSVPRVYEKVYAGIMDKVNAGSPIKKRIFFWAKGVARQNAQLFVEGKEPSGFFGFKFSLADKLVFSTIRERIGGRLEYCISGGAPLGRELAEFFNGMNIRILEGYGLTETSPIITFNCLKNMRYGSVGQVIAQGEVRIDEDGEILSKGPQNCPGYYNNPEATEELLAGDWLKTGDIGYLDKDGFLFITDRKKDIIVTSGGKNVAPQPLEGLMTSDRYIQQAVIQGDKKNYLVAILVPNFEQLEGYAKEKGLQYGSRSELLKLPEVRKLYAKRVAKALQNEPRFAQVKRIYLMENEFTLEAKELTPTLKIKRRFVFEKYKDIFEALYAGTDDAIEVEYKPEIAPVQSTNASKSTGA</sequence>
<dbReference type="Proteomes" id="UP000006443">
    <property type="component" value="Unassembled WGS sequence"/>
</dbReference>
<keyword evidence="4" id="KW-0436">Ligase</keyword>
<name>C0GIJ5_DETAL</name>